<evidence type="ECO:0000259" key="7">
    <source>
        <dbReference type="PROSITE" id="PS50863"/>
    </source>
</evidence>
<dbReference type="GO" id="GO:0003677">
    <property type="term" value="F:DNA binding"/>
    <property type="evidence" value="ECO:0007669"/>
    <property type="project" value="UniProtKB-KW"/>
</dbReference>
<dbReference type="GO" id="GO:0005634">
    <property type="term" value="C:nucleus"/>
    <property type="evidence" value="ECO:0007669"/>
    <property type="project" value="UniProtKB-SubCell"/>
</dbReference>
<dbReference type="SMART" id="SM01019">
    <property type="entry name" value="B3"/>
    <property type="match status" value="3"/>
</dbReference>
<dbReference type="EMBL" id="JAYKXN010000002">
    <property type="protein sequence ID" value="KAK7310207.1"/>
    <property type="molecule type" value="Genomic_DNA"/>
</dbReference>
<feature type="domain" description="TF-B3" evidence="7">
    <location>
        <begin position="13"/>
        <end position="106"/>
    </location>
</feature>
<feature type="domain" description="TF-B3" evidence="7">
    <location>
        <begin position="218"/>
        <end position="313"/>
    </location>
</feature>
<name>A0AAN9K5Z7_CLITE</name>
<accession>A0AAN9K5Z7</accession>
<evidence type="ECO:0000313" key="9">
    <source>
        <dbReference type="Proteomes" id="UP001359559"/>
    </source>
</evidence>
<evidence type="ECO:0000256" key="1">
    <source>
        <dbReference type="ARBA" id="ARBA00004123"/>
    </source>
</evidence>
<dbReference type="InterPro" id="IPR015300">
    <property type="entry name" value="DNA-bd_pseudobarrel_sf"/>
</dbReference>
<dbReference type="Proteomes" id="UP001359559">
    <property type="component" value="Unassembled WGS sequence"/>
</dbReference>
<dbReference type="InterPro" id="IPR003340">
    <property type="entry name" value="B3_DNA-bd"/>
</dbReference>
<reference evidence="8 9" key="1">
    <citation type="submission" date="2024-01" db="EMBL/GenBank/DDBJ databases">
        <title>The genomes of 5 underutilized Papilionoideae crops provide insights into root nodulation and disease resistance.</title>
        <authorList>
            <person name="Yuan L."/>
        </authorList>
    </citation>
    <scope>NUCLEOTIDE SEQUENCE [LARGE SCALE GENOMIC DNA]</scope>
    <source>
        <strain evidence="8">LY-2023</strain>
        <tissue evidence="8">Leaf</tissue>
    </source>
</reference>
<evidence type="ECO:0000256" key="3">
    <source>
        <dbReference type="ARBA" id="ARBA00023125"/>
    </source>
</evidence>
<organism evidence="8 9">
    <name type="scientific">Clitoria ternatea</name>
    <name type="common">Butterfly pea</name>
    <dbReference type="NCBI Taxonomy" id="43366"/>
    <lineage>
        <taxon>Eukaryota</taxon>
        <taxon>Viridiplantae</taxon>
        <taxon>Streptophyta</taxon>
        <taxon>Embryophyta</taxon>
        <taxon>Tracheophyta</taxon>
        <taxon>Spermatophyta</taxon>
        <taxon>Magnoliopsida</taxon>
        <taxon>eudicotyledons</taxon>
        <taxon>Gunneridae</taxon>
        <taxon>Pentapetalae</taxon>
        <taxon>rosids</taxon>
        <taxon>fabids</taxon>
        <taxon>Fabales</taxon>
        <taxon>Fabaceae</taxon>
        <taxon>Papilionoideae</taxon>
        <taxon>50 kb inversion clade</taxon>
        <taxon>NPAAA clade</taxon>
        <taxon>indigoferoid/millettioid clade</taxon>
        <taxon>Phaseoleae</taxon>
        <taxon>Clitoria</taxon>
    </lineage>
</organism>
<comment type="caution">
    <text evidence="8">The sequence shown here is derived from an EMBL/GenBank/DDBJ whole genome shotgun (WGS) entry which is preliminary data.</text>
</comment>
<dbReference type="PANTHER" id="PTHR31920">
    <property type="entry name" value="B3 DOMAIN-CONTAINING"/>
    <property type="match status" value="1"/>
</dbReference>
<dbReference type="InterPro" id="IPR050655">
    <property type="entry name" value="Plant_B3_domain"/>
</dbReference>
<dbReference type="Gene3D" id="2.40.330.10">
    <property type="entry name" value="DNA-binding pseudobarrel domain"/>
    <property type="match status" value="3"/>
</dbReference>
<evidence type="ECO:0000256" key="5">
    <source>
        <dbReference type="ARBA" id="ARBA00023242"/>
    </source>
</evidence>
<evidence type="ECO:0000313" key="8">
    <source>
        <dbReference type="EMBL" id="KAK7310207.1"/>
    </source>
</evidence>
<protein>
    <recommendedName>
        <fullName evidence="7">TF-B3 domain-containing protein</fullName>
    </recommendedName>
</protein>
<dbReference type="PROSITE" id="PS50863">
    <property type="entry name" value="B3"/>
    <property type="match status" value="3"/>
</dbReference>
<comment type="subcellular location">
    <subcellularLocation>
        <location evidence="1">Nucleus</location>
    </subcellularLocation>
</comment>
<feature type="region of interest" description="Disordered" evidence="6">
    <location>
        <begin position="143"/>
        <end position="175"/>
    </location>
</feature>
<dbReference type="Pfam" id="PF02362">
    <property type="entry name" value="B3"/>
    <property type="match status" value="3"/>
</dbReference>
<feature type="compositionally biased region" description="Basic and acidic residues" evidence="6">
    <location>
        <begin position="163"/>
        <end position="175"/>
    </location>
</feature>
<dbReference type="AlphaFoldDB" id="A0AAN9K5Z7"/>
<evidence type="ECO:0000256" key="6">
    <source>
        <dbReference type="SAM" id="MobiDB-lite"/>
    </source>
</evidence>
<gene>
    <name evidence="8" type="ORF">RJT34_07564</name>
</gene>
<dbReference type="PANTHER" id="PTHR31920:SF108">
    <property type="entry name" value="B3 DOMAIN-CONTAINING TRANSCRIPTION FACTOR VRN1-LIKE"/>
    <property type="match status" value="1"/>
</dbReference>
<sequence>MSSQERDHGYGVHFFKVILESTLQDGKMKVPRSFTRRNWDGMLNPVSLRLPNGTEWNVYWVVIDGDVWFRNGWQEFSKYSCLDVSYFLMFRYDGNSRFNVIICDKSGLEINYPSNRGANQEMEEIVQLSDCSLELVKECTPVDSKRTKSSSPASQALKKMKTNPKEEQEDEAVHDKKIVSFDHSNKHMKSGSSGDSFKQKIKAFHEKIKKVFRAENDYFTCVIQKTYAERDLLIIPNDFSKPYLHMEGKATLFVKDDRTWDVDLRINFHGQLTFSLGWKKFLLDNELKIGDVCGFELQKCKEVSFKVDIFRFQEDEHPRTPQFKGHERLSVVSSSSLKTPVSKNDLSIQIKGSPHLATIPFTYSKIYLNESGRFVTFRIGTRSWNVKLLYYETSSSAKFSLGWHQFLKDCNLEEGDVCHFNMIDEENLVFSVSISKCKSST</sequence>
<dbReference type="CDD" id="cd10017">
    <property type="entry name" value="B3_DNA"/>
    <property type="match status" value="3"/>
</dbReference>
<keyword evidence="2" id="KW-0805">Transcription regulation</keyword>
<evidence type="ECO:0000256" key="4">
    <source>
        <dbReference type="ARBA" id="ARBA00023163"/>
    </source>
</evidence>
<keyword evidence="3" id="KW-0238">DNA-binding</keyword>
<keyword evidence="9" id="KW-1185">Reference proteome</keyword>
<keyword evidence="4" id="KW-0804">Transcription</keyword>
<dbReference type="SUPFAM" id="SSF101936">
    <property type="entry name" value="DNA-binding pseudobarrel domain"/>
    <property type="match status" value="3"/>
</dbReference>
<proteinExistence type="predicted"/>
<evidence type="ECO:0000256" key="2">
    <source>
        <dbReference type="ARBA" id="ARBA00023015"/>
    </source>
</evidence>
<feature type="domain" description="TF-B3" evidence="7">
    <location>
        <begin position="382"/>
        <end position="438"/>
    </location>
</feature>
<keyword evidence="5" id="KW-0539">Nucleus</keyword>